<dbReference type="InterPro" id="IPR005467">
    <property type="entry name" value="His_kinase_dom"/>
</dbReference>
<evidence type="ECO:0000259" key="8">
    <source>
        <dbReference type="PROSITE" id="PS50109"/>
    </source>
</evidence>
<reference evidence="9" key="1">
    <citation type="submission" date="2020-10" db="EMBL/GenBank/DDBJ databases">
        <authorList>
            <person name="Gilroy R."/>
        </authorList>
    </citation>
    <scope>NUCLEOTIDE SEQUENCE</scope>
    <source>
        <strain evidence="9">2889</strain>
    </source>
</reference>
<evidence type="ECO:0000256" key="4">
    <source>
        <dbReference type="ARBA" id="ARBA00022679"/>
    </source>
</evidence>
<dbReference type="EMBL" id="JADIMZ010000085">
    <property type="protein sequence ID" value="MBO8432732.1"/>
    <property type="molecule type" value="Genomic_DNA"/>
</dbReference>
<evidence type="ECO:0000313" key="9">
    <source>
        <dbReference type="EMBL" id="MBO8432732.1"/>
    </source>
</evidence>
<evidence type="ECO:0000313" key="10">
    <source>
        <dbReference type="Proteomes" id="UP000823612"/>
    </source>
</evidence>
<dbReference type="InterPro" id="IPR004358">
    <property type="entry name" value="Sig_transdc_His_kin-like_C"/>
</dbReference>
<keyword evidence="6" id="KW-0902">Two-component regulatory system</keyword>
<keyword evidence="7" id="KW-0472">Membrane</keyword>
<keyword evidence="3" id="KW-0597">Phosphoprotein</keyword>
<dbReference type="SMART" id="SM00387">
    <property type="entry name" value="HATPase_c"/>
    <property type="match status" value="1"/>
</dbReference>
<gene>
    <name evidence="9" type="ORF">IAB08_05510</name>
</gene>
<dbReference type="PRINTS" id="PR00344">
    <property type="entry name" value="BCTRLSENSOR"/>
</dbReference>
<dbReference type="Proteomes" id="UP000823612">
    <property type="component" value="Unassembled WGS sequence"/>
</dbReference>
<keyword evidence="7" id="KW-1133">Transmembrane helix</keyword>
<dbReference type="GO" id="GO:0005886">
    <property type="term" value="C:plasma membrane"/>
    <property type="evidence" value="ECO:0007669"/>
    <property type="project" value="TreeGrafter"/>
</dbReference>
<dbReference type="CDD" id="cd00082">
    <property type="entry name" value="HisKA"/>
    <property type="match status" value="1"/>
</dbReference>
<dbReference type="EC" id="2.7.13.3" evidence="2"/>
<keyword evidence="5 9" id="KW-0418">Kinase</keyword>
<keyword evidence="4" id="KW-0808">Transferase</keyword>
<name>A0A9D9DT57_9BACT</name>
<proteinExistence type="predicted"/>
<dbReference type="PANTHER" id="PTHR45453">
    <property type="entry name" value="PHOSPHATE REGULON SENSOR PROTEIN PHOR"/>
    <property type="match status" value="1"/>
</dbReference>
<accession>A0A9D9DT57</accession>
<dbReference type="SUPFAM" id="SSF55874">
    <property type="entry name" value="ATPase domain of HSP90 chaperone/DNA topoisomerase II/histidine kinase"/>
    <property type="match status" value="1"/>
</dbReference>
<dbReference type="InterPro" id="IPR036890">
    <property type="entry name" value="HATPase_C_sf"/>
</dbReference>
<dbReference type="Gene3D" id="3.30.565.10">
    <property type="entry name" value="Histidine kinase-like ATPase, C-terminal domain"/>
    <property type="match status" value="1"/>
</dbReference>
<sequence length="577" mass="66770">MSYRSKLILACVFLFLFFGFLLSWVQLQREKDHSKELYRFQFAILSDLTAGFMQHYPVDSVEKFVSQAEALDLIIPEVKICILNPTGEYRIGDPAHGVMSDYSEEPEVQNALITGIGSGIRVPFGAKQPHFYYARQYEDFMLWMDMPFEYSKTLFTSSNLFALFLLLLFFASLCLILLHSDILRRNLVKISDFLDSDGSDHLDYEHFKLPENETGLLLRKIIRNYQQLQQSRDEINVLQEKLIRHFHYVQEGICIFSPQREKIYANALFVQYISNILDEPTFDMQRIFSSPEFKEMVDFLDANMPVQPNDARLPSYSSVLEKNGRTYKVRLLVFSDNGFEVSLDDVTRLEQNKALKQEMTNNIAHELKTPVSSIRGYLETVLENGMDDDQRKFFLERAYNQTLRLTDLIQDVSFLNKIEEASDLFKKEPVVVKDIVSEVVEDLRIDMENQEVVFENALTDNVVVNGNRTLLYALFRNLVENSLHYAGKGVVIHIEMYDQDSTLYHFDYYDTGGGVDDVHLARLFDRFYRVSEGRTRKDGGSGLGLAIVKNAVQFHGGMITARKYKDHGLEFIFSLSK</sequence>
<evidence type="ECO:0000256" key="6">
    <source>
        <dbReference type="ARBA" id="ARBA00023012"/>
    </source>
</evidence>
<evidence type="ECO:0000256" key="5">
    <source>
        <dbReference type="ARBA" id="ARBA00022777"/>
    </source>
</evidence>
<dbReference type="InterPro" id="IPR003661">
    <property type="entry name" value="HisK_dim/P_dom"/>
</dbReference>
<comment type="caution">
    <text evidence="9">The sequence shown here is derived from an EMBL/GenBank/DDBJ whole genome shotgun (WGS) entry which is preliminary data.</text>
</comment>
<dbReference type="PROSITE" id="PS50109">
    <property type="entry name" value="HIS_KIN"/>
    <property type="match status" value="1"/>
</dbReference>
<dbReference type="GO" id="GO:0000155">
    <property type="term" value="F:phosphorelay sensor kinase activity"/>
    <property type="evidence" value="ECO:0007669"/>
    <property type="project" value="InterPro"/>
</dbReference>
<dbReference type="InterPro" id="IPR050351">
    <property type="entry name" value="BphY/WalK/GraS-like"/>
</dbReference>
<dbReference type="SUPFAM" id="SSF47384">
    <property type="entry name" value="Homodimeric domain of signal transducing histidine kinase"/>
    <property type="match status" value="1"/>
</dbReference>
<feature type="domain" description="Histidine kinase" evidence="8">
    <location>
        <begin position="362"/>
        <end position="577"/>
    </location>
</feature>
<dbReference type="Gene3D" id="1.10.287.130">
    <property type="match status" value="1"/>
</dbReference>
<dbReference type="GO" id="GO:0004721">
    <property type="term" value="F:phosphoprotein phosphatase activity"/>
    <property type="evidence" value="ECO:0007669"/>
    <property type="project" value="TreeGrafter"/>
</dbReference>
<evidence type="ECO:0000256" key="7">
    <source>
        <dbReference type="SAM" id="Phobius"/>
    </source>
</evidence>
<evidence type="ECO:0000256" key="3">
    <source>
        <dbReference type="ARBA" id="ARBA00022553"/>
    </source>
</evidence>
<keyword evidence="7" id="KW-0812">Transmembrane</keyword>
<dbReference type="SMART" id="SM00388">
    <property type="entry name" value="HisKA"/>
    <property type="match status" value="1"/>
</dbReference>
<dbReference type="PANTHER" id="PTHR45453:SF1">
    <property type="entry name" value="PHOSPHATE REGULON SENSOR PROTEIN PHOR"/>
    <property type="match status" value="1"/>
</dbReference>
<reference evidence="9" key="2">
    <citation type="journal article" date="2021" name="PeerJ">
        <title>Extensive microbial diversity within the chicken gut microbiome revealed by metagenomics and culture.</title>
        <authorList>
            <person name="Gilroy R."/>
            <person name="Ravi A."/>
            <person name="Getino M."/>
            <person name="Pursley I."/>
            <person name="Horton D.L."/>
            <person name="Alikhan N.F."/>
            <person name="Baker D."/>
            <person name="Gharbi K."/>
            <person name="Hall N."/>
            <person name="Watson M."/>
            <person name="Adriaenssens E.M."/>
            <person name="Foster-Nyarko E."/>
            <person name="Jarju S."/>
            <person name="Secka A."/>
            <person name="Antonio M."/>
            <person name="Oren A."/>
            <person name="Chaudhuri R.R."/>
            <person name="La Ragione R."/>
            <person name="Hildebrand F."/>
            <person name="Pallen M.J."/>
        </authorList>
    </citation>
    <scope>NUCLEOTIDE SEQUENCE</scope>
    <source>
        <strain evidence="9">2889</strain>
    </source>
</reference>
<dbReference type="AlphaFoldDB" id="A0A9D9DT57"/>
<dbReference type="InterPro" id="IPR003594">
    <property type="entry name" value="HATPase_dom"/>
</dbReference>
<dbReference type="Pfam" id="PF02518">
    <property type="entry name" value="HATPase_c"/>
    <property type="match status" value="1"/>
</dbReference>
<dbReference type="GO" id="GO:0016036">
    <property type="term" value="P:cellular response to phosphate starvation"/>
    <property type="evidence" value="ECO:0007669"/>
    <property type="project" value="TreeGrafter"/>
</dbReference>
<organism evidence="9 10">
    <name type="scientific">Candidatus Pullibacteroides excrementavium</name>
    <dbReference type="NCBI Taxonomy" id="2840905"/>
    <lineage>
        <taxon>Bacteria</taxon>
        <taxon>Pseudomonadati</taxon>
        <taxon>Bacteroidota</taxon>
        <taxon>Bacteroidia</taxon>
        <taxon>Bacteroidales</taxon>
        <taxon>Candidatus Pullibacteroides</taxon>
    </lineage>
</organism>
<feature type="transmembrane region" description="Helical" evidence="7">
    <location>
        <begin position="160"/>
        <end position="178"/>
    </location>
</feature>
<protein>
    <recommendedName>
        <fullName evidence="2">histidine kinase</fullName>
        <ecNumber evidence="2">2.7.13.3</ecNumber>
    </recommendedName>
</protein>
<dbReference type="Pfam" id="PF00512">
    <property type="entry name" value="HisKA"/>
    <property type="match status" value="1"/>
</dbReference>
<evidence type="ECO:0000256" key="1">
    <source>
        <dbReference type="ARBA" id="ARBA00000085"/>
    </source>
</evidence>
<evidence type="ECO:0000256" key="2">
    <source>
        <dbReference type="ARBA" id="ARBA00012438"/>
    </source>
</evidence>
<comment type="catalytic activity">
    <reaction evidence="1">
        <text>ATP + protein L-histidine = ADP + protein N-phospho-L-histidine.</text>
        <dbReference type="EC" id="2.7.13.3"/>
    </reaction>
</comment>
<dbReference type="InterPro" id="IPR036097">
    <property type="entry name" value="HisK_dim/P_sf"/>
</dbReference>